<dbReference type="Proteomes" id="UP000286482">
    <property type="component" value="Unassembled WGS sequence"/>
</dbReference>
<reference evidence="6 7" key="1">
    <citation type="submission" date="2018-09" db="EMBL/GenBank/DDBJ databases">
        <authorList>
            <person name="Wang Z."/>
        </authorList>
    </citation>
    <scope>NUCLEOTIDE SEQUENCE [LARGE SCALE GENOMIC DNA]</scope>
    <source>
        <strain evidence="6 7">ALS 81</strain>
    </source>
</reference>
<dbReference type="GO" id="GO:0000976">
    <property type="term" value="F:transcription cis-regulatory region binding"/>
    <property type="evidence" value="ECO:0007669"/>
    <property type="project" value="TreeGrafter"/>
</dbReference>
<comment type="caution">
    <text evidence="6">The sequence shown here is derived from an EMBL/GenBank/DDBJ whole genome shotgun (WGS) entry which is preliminary data.</text>
</comment>
<dbReference type="InterPro" id="IPR005119">
    <property type="entry name" value="LysR_subst-bd"/>
</dbReference>
<sequence length="318" mass="35185">MVNRKLRANIKKVRQMLGINSHYLECFVAAAQSGTFNKAAKRLGKSASTVSRWINEFEQHLDYQLFERQSNGLVVVLSEKGALLLPKAIIAIDYLKKFEHLALSIHDKAAPLSLTMSFSELVSINGVAQVISDLKVNSPNLQIALRNVDLSNVQNALDEQHVDFALGIISDSLYPNVGGVLVGNENVRLIAHPSNPLANQSKVSTDMLLGQCAIWSSPYAKTQPYQSALFNSIEVLECSDLSTVVALVKQNLGVALLPEYIAHSSITAGEVVALDLHKEEVDQSIQLMLYYRLDYPYPEIVAQLTDSLRDWFGYIESI</sequence>
<dbReference type="InterPro" id="IPR000847">
    <property type="entry name" value="LysR_HTH_N"/>
</dbReference>
<keyword evidence="3" id="KW-0238">DNA-binding</keyword>
<dbReference type="Gene3D" id="1.10.10.10">
    <property type="entry name" value="Winged helix-like DNA-binding domain superfamily/Winged helix DNA-binding domain"/>
    <property type="match status" value="1"/>
</dbReference>
<evidence type="ECO:0000256" key="2">
    <source>
        <dbReference type="ARBA" id="ARBA00023015"/>
    </source>
</evidence>
<dbReference type="AlphaFoldDB" id="A0A420EDQ6"/>
<dbReference type="SUPFAM" id="SSF53850">
    <property type="entry name" value="Periplasmic binding protein-like II"/>
    <property type="match status" value="1"/>
</dbReference>
<keyword evidence="2" id="KW-0805">Transcription regulation</keyword>
<keyword evidence="4" id="KW-0804">Transcription</keyword>
<dbReference type="InterPro" id="IPR036388">
    <property type="entry name" value="WH-like_DNA-bd_sf"/>
</dbReference>
<dbReference type="Pfam" id="PF03466">
    <property type="entry name" value="LysR_substrate"/>
    <property type="match status" value="1"/>
</dbReference>
<dbReference type="PANTHER" id="PTHR30126">
    <property type="entry name" value="HTH-TYPE TRANSCRIPTIONAL REGULATOR"/>
    <property type="match status" value="1"/>
</dbReference>
<dbReference type="InterPro" id="IPR036390">
    <property type="entry name" value="WH_DNA-bd_sf"/>
</dbReference>
<dbReference type="PROSITE" id="PS50931">
    <property type="entry name" value="HTH_LYSR"/>
    <property type="match status" value="1"/>
</dbReference>
<dbReference type="Gene3D" id="3.40.190.290">
    <property type="match status" value="1"/>
</dbReference>
<evidence type="ECO:0000313" key="6">
    <source>
        <dbReference type="EMBL" id="RKF18798.1"/>
    </source>
</evidence>
<keyword evidence="7" id="KW-1185">Reference proteome</keyword>
<dbReference type="Pfam" id="PF00126">
    <property type="entry name" value="HTH_1"/>
    <property type="match status" value="1"/>
</dbReference>
<name>A0A420EDQ6_9ALTE</name>
<dbReference type="GO" id="GO:0003700">
    <property type="term" value="F:DNA-binding transcription factor activity"/>
    <property type="evidence" value="ECO:0007669"/>
    <property type="project" value="InterPro"/>
</dbReference>
<dbReference type="SUPFAM" id="SSF46785">
    <property type="entry name" value="Winged helix' DNA-binding domain"/>
    <property type="match status" value="1"/>
</dbReference>
<organism evidence="6 7">
    <name type="scientific">Alginatibacterium sediminis</name>
    <dbReference type="NCBI Taxonomy" id="2164068"/>
    <lineage>
        <taxon>Bacteria</taxon>
        <taxon>Pseudomonadati</taxon>
        <taxon>Pseudomonadota</taxon>
        <taxon>Gammaproteobacteria</taxon>
        <taxon>Alteromonadales</taxon>
        <taxon>Alteromonadaceae</taxon>
        <taxon>Alginatibacterium</taxon>
    </lineage>
</organism>
<comment type="similarity">
    <text evidence="1">Belongs to the LysR transcriptional regulatory family.</text>
</comment>
<evidence type="ECO:0000256" key="4">
    <source>
        <dbReference type="ARBA" id="ARBA00023163"/>
    </source>
</evidence>
<proteinExistence type="inferred from homology"/>
<protein>
    <submittedName>
        <fullName evidence="6">LysR family transcriptional regulator</fullName>
    </submittedName>
</protein>
<feature type="domain" description="HTH lysR-type" evidence="5">
    <location>
        <begin position="19"/>
        <end position="76"/>
    </location>
</feature>
<gene>
    <name evidence="6" type="ORF">DBZ36_10420</name>
</gene>
<accession>A0A420EDQ6</accession>
<evidence type="ECO:0000256" key="3">
    <source>
        <dbReference type="ARBA" id="ARBA00023125"/>
    </source>
</evidence>
<evidence type="ECO:0000313" key="7">
    <source>
        <dbReference type="Proteomes" id="UP000286482"/>
    </source>
</evidence>
<dbReference type="PANTHER" id="PTHR30126:SF40">
    <property type="entry name" value="HTH-TYPE TRANSCRIPTIONAL REGULATOR GLTR"/>
    <property type="match status" value="1"/>
</dbReference>
<evidence type="ECO:0000256" key="1">
    <source>
        <dbReference type="ARBA" id="ARBA00009437"/>
    </source>
</evidence>
<evidence type="ECO:0000259" key="5">
    <source>
        <dbReference type="PROSITE" id="PS50931"/>
    </source>
</evidence>
<dbReference type="EMBL" id="RAQO01000005">
    <property type="protein sequence ID" value="RKF18798.1"/>
    <property type="molecule type" value="Genomic_DNA"/>
</dbReference>
<dbReference type="CDD" id="cd05466">
    <property type="entry name" value="PBP2_LTTR_substrate"/>
    <property type="match status" value="1"/>
</dbReference>